<evidence type="ECO:0000259" key="8">
    <source>
        <dbReference type="Pfam" id="PF13359"/>
    </source>
</evidence>
<keyword evidence="11" id="KW-1185">Reference proteome</keyword>
<comment type="caution">
    <text evidence="10">The sequence shown here is derived from an EMBL/GenBank/DDBJ whole genome shotgun (WGS) entry which is preliminary data.</text>
</comment>
<evidence type="ECO:0000256" key="3">
    <source>
        <dbReference type="ARBA" id="ARBA00006958"/>
    </source>
</evidence>
<feature type="domain" description="DDE Tnp4" evidence="8">
    <location>
        <begin position="62"/>
        <end position="121"/>
    </location>
</feature>
<dbReference type="PANTHER" id="PTHR22930">
    <property type="match status" value="1"/>
</dbReference>
<comment type="cofactor">
    <cofactor evidence="1">
        <name>a divalent metal cation</name>
        <dbReference type="ChEBI" id="CHEBI:60240"/>
    </cofactor>
</comment>
<evidence type="ECO:0000256" key="6">
    <source>
        <dbReference type="ARBA" id="ARBA00022801"/>
    </source>
</evidence>
<dbReference type="Proteomes" id="UP001281410">
    <property type="component" value="Unassembled WGS sequence"/>
</dbReference>
<dbReference type="PANTHER" id="PTHR22930:SF268">
    <property type="entry name" value="NUCLEASE HARBI1"/>
    <property type="match status" value="1"/>
</dbReference>
<keyword evidence="7" id="KW-0539">Nucleus</keyword>
<feature type="domain" description="DUF8040" evidence="9">
    <location>
        <begin position="7"/>
        <end position="60"/>
    </location>
</feature>
<dbReference type="InterPro" id="IPR045249">
    <property type="entry name" value="HARBI1-like"/>
</dbReference>
<dbReference type="Pfam" id="PF26138">
    <property type="entry name" value="DUF8040"/>
    <property type="match status" value="1"/>
</dbReference>
<dbReference type="InterPro" id="IPR027806">
    <property type="entry name" value="HARBI1_dom"/>
</dbReference>
<reference evidence="10" key="1">
    <citation type="journal article" date="2023" name="Plant J.">
        <title>Genome sequences and population genomics provide insights into the demographic history, inbreeding, and mutation load of two 'living fossil' tree species of Dipteronia.</title>
        <authorList>
            <person name="Feng Y."/>
            <person name="Comes H.P."/>
            <person name="Chen J."/>
            <person name="Zhu S."/>
            <person name="Lu R."/>
            <person name="Zhang X."/>
            <person name="Li P."/>
            <person name="Qiu J."/>
            <person name="Olsen K.M."/>
            <person name="Qiu Y."/>
        </authorList>
    </citation>
    <scope>NUCLEOTIDE SEQUENCE</scope>
    <source>
        <strain evidence="10">NBL</strain>
    </source>
</reference>
<evidence type="ECO:0000256" key="2">
    <source>
        <dbReference type="ARBA" id="ARBA00004123"/>
    </source>
</evidence>
<dbReference type="InterPro" id="IPR058353">
    <property type="entry name" value="DUF8040"/>
</dbReference>
<evidence type="ECO:0000259" key="9">
    <source>
        <dbReference type="Pfam" id="PF26138"/>
    </source>
</evidence>
<accession>A0AAD9ZRB3</accession>
<dbReference type="GO" id="GO:0046872">
    <property type="term" value="F:metal ion binding"/>
    <property type="evidence" value="ECO:0007669"/>
    <property type="project" value="UniProtKB-KW"/>
</dbReference>
<dbReference type="Pfam" id="PF13359">
    <property type="entry name" value="DDE_Tnp_4"/>
    <property type="match status" value="1"/>
</dbReference>
<name>A0AAD9ZRB3_9ROSI</name>
<evidence type="ECO:0000313" key="10">
    <source>
        <dbReference type="EMBL" id="KAK3188984.1"/>
    </source>
</evidence>
<keyword evidence="5" id="KW-0479">Metal-binding</keyword>
<evidence type="ECO:0000256" key="1">
    <source>
        <dbReference type="ARBA" id="ARBA00001968"/>
    </source>
</evidence>
<dbReference type="EMBL" id="JANJYJ010000009">
    <property type="protein sequence ID" value="KAK3188984.1"/>
    <property type="molecule type" value="Genomic_DNA"/>
</dbReference>
<evidence type="ECO:0000313" key="11">
    <source>
        <dbReference type="Proteomes" id="UP001281410"/>
    </source>
</evidence>
<evidence type="ECO:0000256" key="7">
    <source>
        <dbReference type="ARBA" id="ARBA00023242"/>
    </source>
</evidence>
<gene>
    <name evidence="10" type="ORF">Dsin_028545</name>
</gene>
<evidence type="ECO:0000256" key="5">
    <source>
        <dbReference type="ARBA" id="ARBA00022723"/>
    </source>
</evidence>
<organism evidence="10 11">
    <name type="scientific">Dipteronia sinensis</name>
    <dbReference type="NCBI Taxonomy" id="43782"/>
    <lineage>
        <taxon>Eukaryota</taxon>
        <taxon>Viridiplantae</taxon>
        <taxon>Streptophyta</taxon>
        <taxon>Embryophyta</taxon>
        <taxon>Tracheophyta</taxon>
        <taxon>Spermatophyta</taxon>
        <taxon>Magnoliopsida</taxon>
        <taxon>eudicotyledons</taxon>
        <taxon>Gunneridae</taxon>
        <taxon>Pentapetalae</taxon>
        <taxon>rosids</taxon>
        <taxon>malvids</taxon>
        <taxon>Sapindales</taxon>
        <taxon>Sapindaceae</taxon>
        <taxon>Hippocastanoideae</taxon>
        <taxon>Acereae</taxon>
        <taxon>Dipteronia</taxon>
    </lineage>
</organism>
<dbReference type="AlphaFoldDB" id="A0AAD9ZRB3"/>
<evidence type="ECO:0000256" key="4">
    <source>
        <dbReference type="ARBA" id="ARBA00022722"/>
    </source>
</evidence>
<evidence type="ECO:0008006" key="12">
    <source>
        <dbReference type="Google" id="ProtNLM"/>
    </source>
</evidence>
<keyword evidence="4" id="KW-0540">Nuclease</keyword>
<proteinExistence type="inferred from homology"/>
<dbReference type="GO" id="GO:0004518">
    <property type="term" value="F:nuclease activity"/>
    <property type="evidence" value="ECO:0007669"/>
    <property type="project" value="UniProtKB-KW"/>
</dbReference>
<protein>
    <recommendedName>
        <fullName evidence="12">DDE Tnp4 domain-containing protein</fullName>
    </recommendedName>
</protein>
<keyword evidence="6" id="KW-0378">Hydrolase</keyword>
<sequence length="188" mass="21348">MNQLQTNERCGDIIRMGLEAFKNLCEILKRDGRLRPTKLATIEEQVAKFLYILSHNDCVGAIDGTHVRVKVSREDAPRYHGRKGYPTLNVLAACSFDLKFTYVLPGWEGTASDSRIIKNALIREDKLIIPNDPDESLIEEVDNDISNELEDSDDELEESDDENIDEIAIEACNNFMSVDEDSIREENL</sequence>
<dbReference type="GO" id="GO:0016787">
    <property type="term" value="F:hydrolase activity"/>
    <property type="evidence" value="ECO:0007669"/>
    <property type="project" value="UniProtKB-KW"/>
</dbReference>
<comment type="subcellular location">
    <subcellularLocation>
        <location evidence="2">Nucleus</location>
    </subcellularLocation>
</comment>
<dbReference type="GO" id="GO:0005634">
    <property type="term" value="C:nucleus"/>
    <property type="evidence" value="ECO:0007669"/>
    <property type="project" value="UniProtKB-SubCell"/>
</dbReference>
<comment type="similarity">
    <text evidence="3">Belongs to the HARBI1 family.</text>
</comment>